<dbReference type="Proteomes" id="UP000602198">
    <property type="component" value="Unassembled WGS sequence"/>
</dbReference>
<reference evidence="2 3" key="1">
    <citation type="submission" date="2021-01" db="EMBL/GenBank/DDBJ databases">
        <title>WGS of actinomycetes isolated from Thailand.</title>
        <authorList>
            <person name="Thawai C."/>
        </authorList>
    </citation>
    <scope>NUCLEOTIDE SEQUENCE [LARGE SCALE GENOMIC DNA]</scope>
    <source>
        <strain evidence="2 3">LPG 2</strain>
    </source>
</reference>
<sequence>MRGKQWRTVVLGVLTVTTVSSCAVRPLDMPLPGTRYGKPTYQVRVEFGNVLSLPLKTKVELNGAQVGIVESVSVRPRPDADVRGLPADQYQPYYQPTAVLAIDDAVRLPVETKVEMAQQTLFGDTYVKLTIPPGVSGRTLAQGGVIPITQTKPASTVEQYMTAVVSWVTGGNIPFVQSFVTSVNQAFPADSGDLREFLSKLTVTVERMGTQTAALSAILNNATAALETFRQAEDVWRFVFDQAPVLLGVVRDVLPDLLYFVDELRGLASYAGDVLLNTDDPAVAERVGQADRFLDVWTPLAQALIATPTEVPRTLAAVNALLSNKITPFLSARGLPSFVLSDVVPATAPELLTGDPEADARIVAANEQAFRDRVNPVLKLVGLMR</sequence>
<dbReference type="PROSITE" id="PS51257">
    <property type="entry name" value="PROKAR_LIPOPROTEIN"/>
    <property type="match status" value="1"/>
</dbReference>
<dbReference type="PANTHER" id="PTHR33371">
    <property type="entry name" value="INTERMEMBRANE PHOSPHOLIPID TRANSPORT SYSTEM BINDING PROTEIN MLAD-RELATED"/>
    <property type="match status" value="1"/>
</dbReference>
<accession>A0ABS1MFA4</accession>
<dbReference type="PANTHER" id="PTHR33371:SF4">
    <property type="entry name" value="INTERMEMBRANE PHOSPHOLIPID TRANSPORT SYSTEM BINDING PROTEIN MLAD"/>
    <property type="match status" value="1"/>
</dbReference>
<dbReference type="EMBL" id="JAERRJ010000013">
    <property type="protein sequence ID" value="MBL1078951.1"/>
    <property type="molecule type" value="Genomic_DNA"/>
</dbReference>
<keyword evidence="3" id="KW-1185">Reference proteome</keyword>
<feature type="domain" description="Mce/MlaD" evidence="1">
    <location>
        <begin position="39"/>
        <end position="130"/>
    </location>
</feature>
<proteinExistence type="predicted"/>
<protein>
    <submittedName>
        <fullName evidence="2">MCE family protein</fullName>
    </submittedName>
</protein>
<organism evidence="2 3">
    <name type="scientific">Nocardia acididurans</name>
    <dbReference type="NCBI Taxonomy" id="2802282"/>
    <lineage>
        <taxon>Bacteria</taxon>
        <taxon>Bacillati</taxon>
        <taxon>Actinomycetota</taxon>
        <taxon>Actinomycetes</taxon>
        <taxon>Mycobacteriales</taxon>
        <taxon>Nocardiaceae</taxon>
        <taxon>Nocardia</taxon>
    </lineage>
</organism>
<dbReference type="InterPro" id="IPR052336">
    <property type="entry name" value="MlaD_Phospholipid_Transporter"/>
</dbReference>
<dbReference type="Pfam" id="PF02470">
    <property type="entry name" value="MlaD"/>
    <property type="match status" value="1"/>
</dbReference>
<evidence type="ECO:0000313" key="2">
    <source>
        <dbReference type="EMBL" id="MBL1078951.1"/>
    </source>
</evidence>
<dbReference type="InterPro" id="IPR003399">
    <property type="entry name" value="Mce/MlaD"/>
</dbReference>
<evidence type="ECO:0000313" key="3">
    <source>
        <dbReference type="Proteomes" id="UP000602198"/>
    </source>
</evidence>
<name>A0ABS1MFA4_9NOCA</name>
<dbReference type="RefSeq" id="WP_201954812.1">
    <property type="nucleotide sequence ID" value="NZ_JAERRJ010000013.1"/>
</dbReference>
<gene>
    <name evidence="2" type="ORF">JK358_31560</name>
</gene>
<evidence type="ECO:0000259" key="1">
    <source>
        <dbReference type="Pfam" id="PF02470"/>
    </source>
</evidence>
<comment type="caution">
    <text evidence="2">The sequence shown here is derived from an EMBL/GenBank/DDBJ whole genome shotgun (WGS) entry which is preliminary data.</text>
</comment>